<name>A0A3P7DV42_WUCBA</name>
<keyword evidence="2" id="KW-1185">Reference proteome</keyword>
<accession>A0A3P7DV42</accession>
<protein>
    <submittedName>
        <fullName evidence="1">Uncharacterized protein</fullName>
    </submittedName>
</protein>
<dbReference type="Proteomes" id="UP000270924">
    <property type="component" value="Unassembled WGS sequence"/>
</dbReference>
<evidence type="ECO:0000313" key="1">
    <source>
        <dbReference type="EMBL" id="VDM13403.1"/>
    </source>
</evidence>
<dbReference type="AlphaFoldDB" id="A0A3P7DV42"/>
<dbReference type="InParanoid" id="A0A3P7DV42"/>
<organism evidence="1 2">
    <name type="scientific">Wuchereria bancrofti</name>
    <dbReference type="NCBI Taxonomy" id="6293"/>
    <lineage>
        <taxon>Eukaryota</taxon>
        <taxon>Metazoa</taxon>
        <taxon>Ecdysozoa</taxon>
        <taxon>Nematoda</taxon>
        <taxon>Chromadorea</taxon>
        <taxon>Rhabditida</taxon>
        <taxon>Spirurina</taxon>
        <taxon>Spiruromorpha</taxon>
        <taxon>Filarioidea</taxon>
        <taxon>Onchocercidae</taxon>
        <taxon>Wuchereria</taxon>
    </lineage>
</organism>
<sequence>MANTYDTNNKFMVTLSTDVLQIICNEMEDDNPEAEDDEPFTSDLMDEIKDNAEVIDISTPSKSPSRITEYLMIIPLRHRRSVHSFSPTLSQRNYH</sequence>
<dbReference type="EMBL" id="UYWW01004288">
    <property type="protein sequence ID" value="VDM13403.1"/>
    <property type="molecule type" value="Genomic_DNA"/>
</dbReference>
<reference evidence="1 2" key="1">
    <citation type="submission" date="2018-11" db="EMBL/GenBank/DDBJ databases">
        <authorList>
            <consortium name="Pathogen Informatics"/>
        </authorList>
    </citation>
    <scope>NUCLEOTIDE SEQUENCE [LARGE SCALE GENOMIC DNA]</scope>
</reference>
<dbReference type="OMA" id="ITEYLMI"/>
<dbReference type="OrthoDB" id="5866144at2759"/>
<gene>
    <name evidence="1" type="ORF">WBA_LOCUS6789</name>
</gene>
<evidence type="ECO:0000313" key="2">
    <source>
        <dbReference type="Proteomes" id="UP000270924"/>
    </source>
</evidence>
<proteinExistence type="predicted"/>